<dbReference type="InterPro" id="IPR040167">
    <property type="entry name" value="TF_CP2-like"/>
</dbReference>
<feature type="compositionally biased region" description="Basic residues" evidence="2">
    <location>
        <begin position="28"/>
        <end position="40"/>
    </location>
</feature>
<dbReference type="GO" id="GO:0000978">
    <property type="term" value="F:RNA polymerase II cis-regulatory region sequence-specific DNA binding"/>
    <property type="evidence" value="ECO:0007669"/>
    <property type="project" value="TreeGrafter"/>
</dbReference>
<dbReference type="PANTHER" id="PTHR11037:SF20">
    <property type="entry name" value="PROTEIN GRAINYHEAD"/>
    <property type="match status" value="1"/>
</dbReference>
<keyword evidence="1" id="KW-0238">DNA-binding</keyword>
<dbReference type="PROSITE" id="PS51968">
    <property type="entry name" value="GRH_CP2_DB"/>
    <property type="match status" value="1"/>
</dbReference>
<dbReference type="AlphaFoldDB" id="A0A553PRL8"/>
<feature type="compositionally biased region" description="Low complexity" evidence="2">
    <location>
        <begin position="625"/>
        <end position="641"/>
    </location>
</feature>
<keyword evidence="5" id="KW-1185">Reference proteome</keyword>
<dbReference type="GO" id="GO:0005634">
    <property type="term" value="C:nucleus"/>
    <property type="evidence" value="ECO:0007669"/>
    <property type="project" value="UniProtKB-SubCell"/>
</dbReference>
<evidence type="ECO:0000256" key="2">
    <source>
        <dbReference type="SAM" id="MobiDB-lite"/>
    </source>
</evidence>
<dbReference type="Proteomes" id="UP000318571">
    <property type="component" value="Chromosome 12"/>
</dbReference>
<evidence type="ECO:0000256" key="1">
    <source>
        <dbReference type="PROSITE-ProRule" id="PRU01313"/>
    </source>
</evidence>
<name>A0A553PRL8_TIGCA</name>
<feature type="region of interest" description="Disordered" evidence="2">
    <location>
        <begin position="200"/>
        <end position="222"/>
    </location>
</feature>
<evidence type="ECO:0000313" key="5">
    <source>
        <dbReference type="Proteomes" id="UP000318571"/>
    </source>
</evidence>
<accession>A0A553PRL8</accession>
<evidence type="ECO:0000313" key="4">
    <source>
        <dbReference type="EMBL" id="TRY80326.1"/>
    </source>
</evidence>
<feature type="region of interest" description="Disordered" evidence="2">
    <location>
        <begin position="608"/>
        <end position="642"/>
    </location>
</feature>
<evidence type="ECO:0000259" key="3">
    <source>
        <dbReference type="PROSITE" id="PS51968"/>
    </source>
</evidence>
<dbReference type="GO" id="GO:0001228">
    <property type="term" value="F:DNA-binding transcription activator activity, RNA polymerase II-specific"/>
    <property type="evidence" value="ECO:0007669"/>
    <property type="project" value="TreeGrafter"/>
</dbReference>
<dbReference type="PANTHER" id="PTHR11037">
    <property type="entry name" value="TRANSCRIPTION FACTOR CP2"/>
    <property type="match status" value="1"/>
</dbReference>
<proteinExistence type="predicted"/>
<feature type="compositionally biased region" description="Polar residues" evidence="2">
    <location>
        <begin position="210"/>
        <end position="222"/>
    </location>
</feature>
<comment type="caution">
    <text evidence="4">The sequence shown here is derived from an EMBL/GenBank/DDBJ whole genome shotgun (WGS) entry which is preliminary data.</text>
</comment>
<organism evidence="4 5">
    <name type="scientific">Tigriopus californicus</name>
    <name type="common">Marine copepod</name>
    <dbReference type="NCBI Taxonomy" id="6832"/>
    <lineage>
        <taxon>Eukaryota</taxon>
        <taxon>Metazoa</taxon>
        <taxon>Ecdysozoa</taxon>
        <taxon>Arthropoda</taxon>
        <taxon>Crustacea</taxon>
        <taxon>Multicrustacea</taxon>
        <taxon>Hexanauplia</taxon>
        <taxon>Copepoda</taxon>
        <taxon>Harpacticoida</taxon>
        <taxon>Harpacticidae</taxon>
        <taxon>Tigriopus</taxon>
    </lineage>
</organism>
<reference evidence="4 5" key="1">
    <citation type="journal article" date="2018" name="Nat. Ecol. Evol.">
        <title>Genomic signatures of mitonuclear coevolution across populations of Tigriopus californicus.</title>
        <authorList>
            <person name="Barreto F.S."/>
            <person name="Watson E.T."/>
            <person name="Lima T.G."/>
            <person name="Willett C.S."/>
            <person name="Edmands S."/>
            <person name="Li W."/>
            <person name="Burton R.S."/>
        </authorList>
    </citation>
    <scope>NUCLEOTIDE SEQUENCE [LARGE SCALE GENOMIC DNA]</scope>
    <source>
        <strain evidence="4 5">San Diego</strain>
    </source>
</reference>
<dbReference type="Pfam" id="PF04516">
    <property type="entry name" value="CP2"/>
    <property type="match status" value="1"/>
</dbReference>
<dbReference type="STRING" id="6832.A0A553PRL8"/>
<feature type="region of interest" description="Disordered" evidence="2">
    <location>
        <begin position="22"/>
        <end position="58"/>
    </location>
</feature>
<feature type="domain" description="Grh/CP2 DB" evidence="3">
    <location>
        <begin position="360"/>
        <end position="590"/>
    </location>
</feature>
<dbReference type="InterPro" id="IPR007604">
    <property type="entry name" value="CP2"/>
</dbReference>
<gene>
    <name evidence="4" type="ORF">TCAL_10175</name>
</gene>
<protein>
    <recommendedName>
        <fullName evidence="3">Grh/CP2 DB domain-containing protein</fullName>
    </recommendedName>
</protein>
<comment type="subcellular location">
    <subcellularLocation>
        <location evidence="1">Nucleus</location>
    </subcellularLocation>
</comment>
<sequence>MKDEDAGVILYSHSQALDTPISLASHSNSHHPHHHNHQHSHHLEDHAHHHHAHHSPTDKLTAATITLYSTEDLPNTTVVTSGGSNGGGVTGAGSLVPVSLSSGDHHGGFDGGVSVGASTGVNTSGTGTLTDMASLLAQAVKNEPEDLTGHRRDSDNEHDISHLKEAKLESSSPVGLTSHTLSNSPVVVLSSADLVNNQFPTIVTSPGDGQPTSYPSPSDLFESSSRSIYATSEPYRASGQPGDDLYQGGFVHSRASTDVQFVEYYRTNGSQPPPPGAPHINSPDSGIGDPNIAKMFVDGHPPPSDVSHPGFEHYPHSDLLNDIGGAGGPGSVGSINGGRKSWQDYGRQSEEKIHIPKLFTPYGFKYILEAPSSSSVRREDDKITYVNKGQFYPVCLEYTPDPELPPLKSATVKSIIMLVFREGKTIEEEMKAWQFWHARQHSVKQRILDVDTKNSLGLTGCIEEISHNALAVYWNPMECQAKVNIAVQCLSTDFSTQKGVKGLPLHLQIDTFDDPRDNVGMPVYHRGYCQIKVFCDKGAERKARDEERRANKRRLTNTGKRRLDEMYHTQCDRSEFYSMADLNRGPVLFNPPDDPDKAGIEFGTEVPGFYNSRPSPPESLLKLNGSGDSVSSDPVSPQLLLQPPPEKRIKLIPPTSERVMIYIKQETEVAFTPLHLVSHC</sequence>
<keyword evidence="1" id="KW-0539">Nucleus</keyword>
<dbReference type="EMBL" id="VCGU01000001">
    <property type="protein sequence ID" value="TRY80326.1"/>
    <property type="molecule type" value="Genomic_DNA"/>
</dbReference>